<name>A0A8D8JXM7_CULPI</name>
<reference evidence="2" key="1">
    <citation type="submission" date="2021-05" db="EMBL/GenBank/DDBJ databases">
        <authorList>
            <person name="Alioto T."/>
            <person name="Alioto T."/>
            <person name="Gomez Garrido J."/>
        </authorList>
    </citation>
    <scope>NUCLEOTIDE SEQUENCE</scope>
</reference>
<organism evidence="2">
    <name type="scientific">Culex pipiens</name>
    <name type="common">House mosquito</name>
    <dbReference type="NCBI Taxonomy" id="7175"/>
    <lineage>
        <taxon>Eukaryota</taxon>
        <taxon>Metazoa</taxon>
        <taxon>Ecdysozoa</taxon>
        <taxon>Arthropoda</taxon>
        <taxon>Hexapoda</taxon>
        <taxon>Insecta</taxon>
        <taxon>Pterygota</taxon>
        <taxon>Neoptera</taxon>
        <taxon>Endopterygota</taxon>
        <taxon>Diptera</taxon>
        <taxon>Nematocera</taxon>
        <taxon>Culicoidea</taxon>
        <taxon>Culicidae</taxon>
        <taxon>Culicinae</taxon>
        <taxon>Culicini</taxon>
        <taxon>Culex</taxon>
        <taxon>Culex</taxon>
    </lineage>
</organism>
<dbReference type="AlphaFoldDB" id="A0A8D8JXM7"/>
<feature type="signal peptide" evidence="1">
    <location>
        <begin position="1"/>
        <end position="23"/>
    </location>
</feature>
<sequence>MCFMLFSTCCLLLLATRLRSVSMLDETLPPLPCLPALSNSVWDAFVIICCCCLATFVGSIPNAPHWLIPLLLLISTDAFLPSPCVESESVTMRSRFRKFVRSILMRSRSSSSCSSALSLKLLSISSLLSFRARLIMDSRTISAPSLIRLLLLKNSTTISSLSGFSRSSSPTPRRQLLCIKS</sequence>
<dbReference type="EMBL" id="HBUE01201388">
    <property type="protein sequence ID" value="CAG6529976.1"/>
    <property type="molecule type" value="Transcribed_RNA"/>
</dbReference>
<dbReference type="EMBL" id="HBUE01201387">
    <property type="protein sequence ID" value="CAG6529974.1"/>
    <property type="molecule type" value="Transcribed_RNA"/>
</dbReference>
<dbReference type="EMBL" id="HBUE01140530">
    <property type="protein sequence ID" value="CAG6500487.1"/>
    <property type="molecule type" value="Transcribed_RNA"/>
</dbReference>
<keyword evidence="1" id="KW-0732">Signal</keyword>
<accession>A0A8D8JXM7</accession>
<evidence type="ECO:0000313" key="2">
    <source>
        <dbReference type="EMBL" id="CAG6581774.1"/>
    </source>
</evidence>
<dbReference type="EMBL" id="HBUE01307552">
    <property type="protein sequence ID" value="CAG6581772.1"/>
    <property type="molecule type" value="Transcribed_RNA"/>
</dbReference>
<protein>
    <submittedName>
        <fullName evidence="2">(northern house mosquito) hypothetical protein</fullName>
    </submittedName>
</protein>
<evidence type="ECO:0000256" key="1">
    <source>
        <dbReference type="SAM" id="SignalP"/>
    </source>
</evidence>
<dbReference type="EMBL" id="HBUE01307553">
    <property type="protein sequence ID" value="CAG6581774.1"/>
    <property type="molecule type" value="Transcribed_RNA"/>
</dbReference>
<proteinExistence type="predicted"/>
<feature type="chain" id="PRO_5036428261" evidence="1">
    <location>
        <begin position="24"/>
        <end position="181"/>
    </location>
</feature>